<dbReference type="Gene3D" id="2.60.40.1120">
    <property type="entry name" value="Carboxypeptidase-like, regulatory domain"/>
    <property type="match status" value="1"/>
</dbReference>
<feature type="signal peptide" evidence="2">
    <location>
        <begin position="1"/>
        <end position="17"/>
    </location>
</feature>
<gene>
    <name evidence="4" type="ORF">EU557_22075</name>
</gene>
<evidence type="ECO:0000256" key="1">
    <source>
        <dbReference type="ARBA" id="ARBA00022729"/>
    </source>
</evidence>
<dbReference type="InterPro" id="IPR013784">
    <property type="entry name" value="Carb-bd-like_fold"/>
</dbReference>
<dbReference type="SUPFAM" id="SSF49452">
    <property type="entry name" value="Starch-binding domain-like"/>
    <property type="match status" value="1"/>
</dbReference>
<dbReference type="Proteomes" id="UP000298284">
    <property type="component" value="Unassembled WGS sequence"/>
</dbReference>
<feature type="chain" id="PRO_5021471177" description="SbsA Ig-like domain-containing protein" evidence="2">
    <location>
        <begin position="18"/>
        <end position="541"/>
    </location>
</feature>
<reference evidence="4 5" key="1">
    <citation type="submission" date="2019-04" db="EMBL/GenBank/DDBJ databases">
        <authorList>
            <person name="Feng G."/>
            <person name="Zhang J."/>
            <person name="Zhu H."/>
        </authorList>
    </citation>
    <scope>NUCLEOTIDE SEQUENCE [LARGE SCALE GENOMIC DNA]</scope>
    <source>
        <strain evidence="4 5">JCM 19491</strain>
    </source>
</reference>
<evidence type="ECO:0000259" key="3">
    <source>
        <dbReference type="Pfam" id="PF13205"/>
    </source>
</evidence>
<evidence type="ECO:0000313" key="4">
    <source>
        <dbReference type="EMBL" id="TGD77977.1"/>
    </source>
</evidence>
<sequence>MLHLARLSWLFLIPAVAGLAGCAAVSSPEGGIRDTTPPKLVSSLPENEARNVRGQSIRLVFSESIQVKDLQKNLIIAPYIGDDNKYKVREDRNAVTLTFDKPFTPNTTYSFNFGNAISDITESNPAPDARVSFSTGAQLDSGAVRGSVTELLSGKPAAEAVVMLYPEGDTANIRRGRPYYLARTDKQGRFFLQYLKAGNYQLYALADKNQSLRYEEGERIAYLPSLYTVRPNADSLQLVLTRPDSRRPTLVSQKPGPTDFQVSYNEGLATATLSALSGATAPVLNEAVQLTERGRNVVLYRFPDLTEGRYLLAATDSAGNVGRDTVNVRFQGNPPTKRPAPYSVEGSPREVYRQGQVKFKFTEPIRLVAGKPIGTLVEDSLKRRPLRVPTDAVLSPDRSTLTITLNTQAKKNVGIILDSTVVQSITGQRLGLKPLTRLRVTDQATTGTLSGSINTKYTSYQLQLLDASNQVVATLLSPKGTYRFDYLAPATYTLRVLIDTNKDGRWQGGDPQLRVPPEPIYFFPKSIQIRANFDIVEALSF</sequence>
<dbReference type="OrthoDB" id="9809989at2"/>
<name>A0A4Z0MF35_9BACT</name>
<evidence type="ECO:0000256" key="2">
    <source>
        <dbReference type="SAM" id="SignalP"/>
    </source>
</evidence>
<proteinExistence type="predicted"/>
<keyword evidence="5" id="KW-1185">Reference proteome</keyword>
<dbReference type="PROSITE" id="PS51257">
    <property type="entry name" value="PROKAR_LIPOPROTEIN"/>
    <property type="match status" value="1"/>
</dbReference>
<dbReference type="InterPro" id="IPR032812">
    <property type="entry name" value="SbsA_Ig"/>
</dbReference>
<accession>A0A4Z0MF35</accession>
<protein>
    <recommendedName>
        <fullName evidence="3">SbsA Ig-like domain-containing protein</fullName>
    </recommendedName>
</protein>
<evidence type="ECO:0000313" key="5">
    <source>
        <dbReference type="Proteomes" id="UP000298284"/>
    </source>
</evidence>
<organism evidence="4 5">
    <name type="scientific">Hymenobacter wooponensis</name>
    <dbReference type="NCBI Taxonomy" id="1525360"/>
    <lineage>
        <taxon>Bacteria</taxon>
        <taxon>Pseudomonadati</taxon>
        <taxon>Bacteroidota</taxon>
        <taxon>Cytophagia</taxon>
        <taxon>Cytophagales</taxon>
        <taxon>Hymenobacteraceae</taxon>
        <taxon>Hymenobacter</taxon>
    </lineage>
</organism>
<dbReference type="GO" id="GO:0030246">
    <property type="term" value="F:carbohydrate binding"/>
    <property type="evidence" value="ECO:0007669"/>
    <property type="project" value="InterPro"/>
</dbReference>
<dbReference type="AlphaFoldDB" id="A0A4Z0MF35"/>
<dbReference type="RefSeq" id="WP_135532650.1">
    <property type="nucleotide sequence ID" value="NZ_SRKZ01000007.1"/>
</dbReference>
<dbReference type="EMBL" id="SRKZ01000007">
    <property type="protein sequence ID" value="TGD77977.1"/>
    <property type="molecule type" value="Genomic_DNA"/>
</dbReference>
<comment type="caution">
    <text evidence="4">The sequence shown here is derived from an EMBL/GenBank/DDBJ whole genome shotgun (WGS) entry which is preliminary data.</text>
</comment>
<dbReference type="Pfam" id="PF13205">
    <property type="entry name" value="Big_5"/>
    <property type="match status" value="1"/>
</dbReference>
<feature type="domain" description="SbsA Ig-like" evidence="3">
    <location>
        <begin position="34"/>
        <end position="135"/>
    </location>
</feature>
<keyword evidence="1 2" id="KW-0732">Signal</keyword>